<gene>
    <name evidence="1" type="ORF">HY834_20530</name>
</gene>
<dbReference type="Proteomes" id="UP000782610">
    <property type="component" value="Unassembled WGS sequence"/>
</dbReference>
<reference evidence="1" key="1">
    <citation type="submission" date="2020-07" db="EMBL/GenBank/DDBJ databases">
        <title>Huge and variable diversity of episymbiotic CPR bacteria and DPANN archaea in groundwater ecosystems.</title>
        <authorList>
            <person name="He C.Y."/>
            <person name="Keren R."/>
            <person name="Whittaker M."/>
            <person name="Farag I.F."/>
            <person name="Doudna J."/>
            <person name="Cate J.H.D."/>
            <person name="Banfield J.F."/>
        </authorList>
    </citation>
    <scope>NUCLEOTIDE SEQUENCE</scope>
    <source>
        <strain evidence="1">NC_groundwater_1586_Pr3_B-0.1um_66_15</strain>
    </source>
</reference>
<dbReference type="EMBL" id="JACRAF010000069">
    <property type="protein sequence ID" value="MBI4924129.1"/>
    <property type="molecule type" value="Genomic_DNA"/>
</dbReference>
<evidence type="ECO:0000313" key="1">
    <source>
        <dbReference type="EMBL" id="MBI4924129.1"/>
    </source>
</evidence>
<accession>A0A933L4K9</accession>
<evidence type="ECO:0000313" key="2">
    <source>
        <dbReference type="Proteomes" id="UP000782610"/>
    </source>
</evidence>
<sequence>MSIGANGLSDADIATINERTKRATKGPWKSFVEIRDKISGSDFIMTAGEDIYISGGTIDDQEFIAHARQDIPILLEEIRRLKLIVAELSNSINGDPSA</sequence>
<dbReference type="AlphaFoldDB" id="A0A933L4K9"/>
<proteinExistence type="predicted"/>
<organism evidence="1 2">
    <name type="scientific">Devosia nanyangense</name>
    <dbReference type="NCBI Taxonomy" id="1228055"/>
    <lineage>
        <taxon>Bacteria</taxon>
        <taxon>Pseudomonadati</taxon>
        <taxon>Pseudomonadota</taxon>
        <taxon>Alphaproteobacteria</taxon>
        <taxon>Hyphomicrobiales</taxon>
        <taxon>Devosiaceae</taxon>
        <taxon>Devosia</taxon>
    </lineage>
</organism>
<name>A0A933L4K9_9HYPH</name>
<comment type="caution">
    <text evidence="1">The sequence shown here is derived from an EMBL/GenBank/DDBJ whole genome shotgun (WGS) entry which is preliminary data.</text>
</comment>
<protein>
    <submittedName>
        <fullName evidence="1">Uncharacterized protein</fullName>
    </submittedName>
</protein>